<keyword evidence="15" id="KW-0699">rRNA-binding</keyword>
<dbReference type="InterPro" id="IPR014720">
    <property type="entry name" value="dsRBD_dom"/>
</dbReference>
<reference evidence="18" key="1">
    <citation type="journal article" date="2021" name="PeerJ">
        <title>Extensive microbial diversity within the chicken gut microbiome revealed by metagenomics and culture.</title>
        <authorList>
            <person name="Gilroy R."/>
            <person name="Ravi A."/>
            <person name="Getino M."/>
            <person name="Pursley I."/>
            <person name="Horton D.L."/>
            <person name="Alikhan N.F."/>
            <person name="Baker D."/>
            <person name="Gharbi K."/>
            <person name="Hall N."/>
            <person name="Watson M."/>
            <person name="Adriaenssens E.M."/>
            <person name="Foster-Nyarko E."/>
            <person name="Jarju S."/>
            <person name="Secka A."/>
            <person name="Antonio M."/>
            <person name="Oren A."/>
            <person name="Chaudhuri R.R."/>
            <person name="La Ragione R."/>
            <person name="Hildebrand F."/>
            <person name="Pallen M.J."/>
        </authorList>
    </citation>
    <scope>NUCLEOTIDE SEQUENCE</scope>
    <source>
        <strain evidence="18">CHK191-13928</strain>
    </source>
</reference>
<comment type="caution">
    <text evidence="18">The sequence shown here is derived from an EMBL/GenBank/DDBJ whole genome shotgun (WGS) entry which is preliminary data.</text>
</comment>
<dbReference type="Pfam" id="PF00035">
    <property type="entry name" value="dsrm"/>
    <property type="match status" value="1"/>
</dbReference>
<dbReference type="EC" id="3.1.26.3" evidence="15"/>
<dbReference type="InterPro" id="IPR036389">
    <property type="entry name" value="RNase_III_sf"/>
</dbReference>
<comment type="similarity">
    <text evidence="3">Belongs to the ribonuclease III family.</text>
</comment>
<evidence type="ECO:0000259" key="17">
    <source>
        <dbReference type="PROSITE" id="PS50142"/>
    </source>
</evidence>
<accession>A0A9D1WYL6</accession>
<dbReference type="FunFam" id="3.30.160.20:FF:000003">
    <property type="entry name" value="Ribonuclease 3"/>
    <property type="match status" value="1"/>
</dbReference>
<feature type="active site" evidence="15">
    <location>
        <position position="124"/>
    </location>
</feature>
<dbReference type="PROSITE" id="PS00517">
    <property type="entry name" value="RNASE_3_1"/>
    <property type="match status" value="1"/>
</dbReference>
<dbReference type="CDD" id="cd10845">
    <property type="entry name" value="DSRM_RNAse_III_family"/>
    <property type="match status" value="1"/>
</dbReference>
<keyword evidence="11 15" id="KW-0255">Endonuclease</keyword>
<evidence type="ECO:0000256" key="11">
    <source>
        <dbReference type="ARBA" id="ARBA00022759"/>
    </source>
</evidence>
<evidence type="ECO:0000259" key="16">
    <source>
        <dbReference type="PROSITE" id="PS50137"/>
    </source>
</evidence>
<proteinExistence type="inferred from homology"/>
<dbReference type="Gene3D" id="3.30.160.20">
    <property type="match status" value="1"/>
</dbReference>
<dbReference type="GO" id="GO:0042802">
    <property type="term" value="F:identical protein binding"/>
    <property type="evidence" value="ECO:0007669"/>
    <property type="project" value="UniProtKB-ARBA"/>
</dbReference>
<keyword evidence="7 15" id="KW-0507">mRNA processing</keyword>
<keyword evidence="12 15" id="KW-0378">Hydrolase</keyword>
<comment type="subunit">
    <text evidence="4 15">Homodimer.</text>
</comment>
<evidence type="ECO:0000256" key="9">
    <source>
        <dbReference type="ARBA" id="ARBA00022722"/>
    </source>
</evidence>
<evidence type="ECO:0000256" key="14">
    <source>
        <dbReference type="ARBA" id="ARBA00022884"/>
    </source>
</evidence>
<keyword evidence="13 15" id="KW-0460">Magnesium</keyword>
<feature type="active site" evidence="15">
    <location>
        <position position="52"/>
    </location>
</feature>
<feature type="domain" description="RNase III" evidence="17">
    <location>
        <begin position="6"/>
        <end position="135"/>
    </location>
</feature>
<dbReference type="AlphaFoldDB" id="A0A9D1WYL6"/>
<dbReference type="Pfam" id="PF14622">
    <property type="entry name" value="Ribonucleas_3_3"/>
    <property type="match status" value="1"/>
</dbReference>
<comment type="subcellular location">
    <subcellularLocation>
        <location evidence="2 15">Cytoplasm</location>
    </subcellularLocation>
</comment>
<dbReference type="SMART" id="SM00535">
    <property type="entry name" value="RIBOc"/>
    <property type="match status" value="1"/>
</dbReference>
<dbReference type="CDD" id="cd00593">
    <property type="entry name" value="RIBOc"/>
    <property type="match status" value="1"/>
</dbReference>
<dbReference type="GO" id="GO:0003725">
    <property type="term" value="F:double-stranded RNA binding"/>
    <property type="evidence" value="ECO:0007669"/>
    <property type="project" value="TreeGrafter"/>
</dbReference>
<feature type="binding site" evidence="15">
    <location>
        <position position="124"/>
    </location>
    <ligand>
        <name>Mg(2+)</name>
        <dbReference type="ChEBI" id="CHEBI:18420"/>
    </ligand>
</feature>
<evidence type="ECO:0000256" key="15">
    <source>
        <dbReference type="HAMAP-Rule" id="MF_00104"/>
    </source>
</evidence>
<keyword evidence="9 15" id="KW-0540">Nuclease</keyword>
<dbReference type="FunFam" id="1.10.1520.10:FF:000001">
    <property type="entry name" value="Ribonuclease 3"/>
    <property type="match status" value="1"/>
</dbReference>
<comment type="cofactor">
    <cofactor evidence="15">
        <name>Mg(2+)</name>
        <dbReference type="ChEBI" id="CHEBI:18420"/>
    </cofactor>
</comment>
<keyword evidence="10 15" id="KW-0479">Metal-binding</keyword>
<dbReference type="GO" id="GO:0004525">
    <property type="term" value="F:ribonuclease III activity"/>
    <property type="evidence" value="ECO:0007669"/>
    <property type="project" value="UniProtKB-UniRule"/>
</dbReference>
<evidence type="ECO:0000256" key="10">
    <source>
        <dbReference type="ARBA" id="ARBA00022723"/>
    </source>
</evidence>
<comment type="catalytic activity">
    <reaction evidence="1 15">
        <text>Endonucleolytic cleavage to 5'-phosphomonoester.</text>
        <dbReference type="EC" id="3.1.26.3"/>
    </reaction>
</comment>
<dbReference type="GO" id="GO:0005737">
    <property type="term" value="C:cytoplasm"/>
    <property type="evidence" value="ECO:0007669"/>
    <property type="project" value="UniProtKB-SubCell"/>
</dbReference>
<evidence type="ECO:0000256" key="13">
    <source>
        <dbReference type="ARBA" id="ARBA00022842"/>
    </source>
</evidence>
<gene>
    <name evidence="15 18" type="primary">rnc</name>
    <name evidence="18" type="ORF">H9735_09790</name>
</gene>
<keyword evidence="14 15" id="KW-0694">RNA-binding</keyword>
<dbReference type="InterPro" id="IPR011907">
    <property type="entry name" value="RNase_III"/>
</dbReference>
<feature type="binding site" evidence="15">
    <location>
        <position position="48"/>
    </location>
    <ligand>
        <name>Mg(2+)</name>
        <dbReference type="ChEBI" id="CHEBI:18420"/>
    </ligand>
</feature>
<evidence type="ECO:0000256" key="5">
    <source>
        <dbReference type="ARBA" id="ARBA00022490"/>
    </source>
</evidence>
<dbReference type="PROSITE" id="PS50142">
    <property type="entry name" value="RNASE_3_2"/>
    <property type="match status" value="1"/>
</dbReference>
<sequence length="228" mass="25680">MRKDDIKNFQEEIGIQFRNPGLLSHALVHSSYANERKMAKDKNNERLEFLGDAVLELVTSAYLFKTYQKEPEGKLTKLRASLVCEPTLAMCAKDISLGKYLLLSKGEDMTGGRERDSILSDAFEAVIGAIYLDQGLEAARKFIEEHLLKDVENKVLFFDAKTHLQEIIQGEGGEVLSYVLVKEEGPDHQKEFTVEARLGDKTIGRGIGRSKKSAQQHAAYEALKKYKK</sequence>
<evidence type="ECO:0000313" key="18">
    <source>
        <dbReference type="EMBL" id="HIX68390.1"/>
    </source>
</evidence>
<dbReference type="PROSITE" id="PS50137">
    <property type="entry name" value="DS_RBD"/>
    <property type="match status" value="1"/>
</dbReference>
<dbReference type="GO" id="GO:0010468">
    <property type="term" value="P:regulation of gene expression"/>
    <property type="evidence" value="ECO:0007669"/>
    <property type="project" value="TreeGrafter"/>
</dbReference>
<protein>
    <recommendedName>
        <fullName evidence="15">Ribonuclease 3</fullName>
        <ecNumber evidence="15">3.1.26.3</ecNumber>
    </recommendedName>
    <alternativeName>
        <fullName evidence="15">Ribonuclease III</fullName>
        <shortName evidence="15">RNase III</shortName>
    </alternativeName>
</protein>
<keyword evidence="8 15" id="KW-0819">tRNA processing</keyword>
<evidence type="ECO:0000256" key="8">
    <source>
        <dbReference type="ARBA" id="ARBA00022694"/>
    </source>
</evidence>
<dbReference type="GO" id="GO:0006397">
    <property type="term" value="P:mRNA processing"/>
    <property type="evidence" value="ECO:0007669"/>
    <property type="project" value="UniProtKB-UniRule"/>
</dbReference>
<evidence type="ECO:0000256" key="3">
    <source>
        <dbReference type="ARBA" id="ARBA00010183"/>
    </source>
</evidence>
<evidence type="ECO:0000256" key="12">
    <source>
        <dbReference type="ARBA" id="ARBA00022801"/>
    </source>
</evidence>
<evidence type="ECO:0000256" key="2">
    <source>
        <dbReference type="ARBA" id="ARBA00004496"/>
    </source>
</evidence>
<evidence type="ECO:0000256" key="6">
    <source>
        <dbReference type="ARBA" id="ARBA00022552"/>
    </source>
</evidence>
<organism evidence="18 19">
    <name type="scientific">Candidatus Anaerostipes excrementavium</name>
    <dbReference type="NCBI Taxonomy" id="2838463"/>
    <lineage>
        <taxon>Bacteria</taxon>
        <taxon>Bacillati</taxon>
        <taxon>Bacillota</taxon>
        <taxon>Clostridia</taxon>
        <taxon>Lachnospirales</taxon>
        <taxon>Lachnospiraceae</taxon>
        <taxon>Anaerostipes</taxon>
    </lineage>
</organism>
<name>A0A9D1WYL6_9FIRM</name>
<evidence type="ECO:0000256" key="4">
    <source>
        <dbReference type="ARBA" id="ARBA00011738"/>
    </source>
</evidence>
<feature type="binding site" evidence="15">
    <location>
        <position position="121"/>
    </location>
    <ligand>
        <name>Mg(2+)</name>
        <dbReference type="ChEBI" id="CHEBI:18420"/>
    </ligand>
</feature>
<dbReference type="GO" id="GO:0008033">
    <property type="term" value="P:tRNA processing"/>
    <property type="evidence" value="ECO:0007669"/>
    <property type="project" value="UniProtKB-KW"/>
</dbReference>
<dbReference type="NCBIfam" id="TIGR02191">
    <property type="entry name" value="RNaseIII"/>
    <property type="match status" value="1"/>
</dbReference>
<dbReference type="EMBL" id="DXEM01000031">
    <property type="protein sequence ID" value="HIX68390.1"/>
    <property type="molecule type" value="Genomic_DNA"/>
</dbReference>
<dbReference type="Gene3D" id="1.10.1520.10">
    <property type="entry name" value="Ribonuclease III domain"/>
    <property type="match status" value="1"/>
</dbReference>
<dbReference type="PANTHER" id="PTHR11207:SF0">
    <property type="entry name" value="RIBONUCLEASE 3"/>
    <property type="match status" value="1"/>
</dbReference>
<dbReference type="SUPFAM" id="SSF54768">
    <property type="entry name" value="dsRNA-binding domain-like"/>
    <property type="match status" value="1"/>
</dbReference>
<comment type="function">
    <text evidence="15">Digests double-stranded RNA. Involved in the processing of primary rRNA transcript to yield the immediate precursors to the large and small rRNAs (23S and 16S). Processes some mRNAs, and tRNAs when they are encoded in the rRNA operon. Processes pre-crRNA and tracrRNA of type II CRISPR loci if present in the organism.</text>
</comment>
<dbReference type="GO" id="GO:0006364">
    <property type="term" value="P:rRNA processing"/>
    <property type="evidence" value="ECO:0007669"/>
    <property type="project" value="UniProtKB-UniRule"/>
</dbReference>
<dbReference type="HAMAP" id="MF_00104">
    <property type="entry name" value="RNase_III"/>
    <property type="match status" value="1"/>
</dbReference>
<dbReference type="PANTHER" id="PTHR11207">
    <property type="entry name" value="RIBONUCLEASE III"/>
    <property type="match status" value="1"/>
</dbReference>
<evidence type="ECO:0000256" key="1">
    <source>
        <dbReference type="ARBA" id="ARBA00000109"/>
    </source>
</evidence>
<dbReference type="SUPFAM" id="SSF69065">
    <property type="entry name" value="RNase III domain-like"/>
    <property type="match status" value="1"/>
</dbReference>
<keyword evidence="6 15" id="KW-0698">rRNA processing</keyword>
<dbReference type="GO" id="GO:0019843">
    <property type="term" value="F:rRNA binding"/>
    <property type="evidence" value="ECO:0007669"/>
    <property type="project" value="UniProtKB-KW"/>
</dbReference>
<dbReference type="Proteomes" id="UP000886721">
    <property type="component" value="Unassembled WGS sequence"/>
</dbReference>
<dbReference type="SMART" id="SM00358">
    <property type="entry name" value="DSRM"/>
    <property type="match status" value="1"/>
</dbReference>
<reference evidence="18" key="2">
    <citation type="submission" date="2021-04" db="EMBL/GenBank/DDBJ databases">
        <authorList>
            <person name="Gilroy R."/>
        </authorList>
    </citation>
    <scope>NUCLEOTIDE SEQUENCE</scope>
    <source>
        <strain evidence="18">CHK191-13928</strain>
    </source>
</reference>
<dbReference type="GO" id="GO:0046872">
    <property type="term" value="F:metal ion binding"/>
    <property type="evidence" value="ECO:0007669"/>
    <property type="project" value="UniProtKB-KW"/>
</dbReference>
<evidence type="ECO:0000256" key="7">
    <source>
        <dbReference type="ARBA" id="ARBA00022664"/>
    </source>
</evidence>
<dbReference type="InterPro" id="IPR000999">
    <property type="entry name" value="RNase_III_dom"/>
</dbReference>
<keyword evidence="5 15" id="KW-0963">Cytoplasm</keyword>
<feature type="domain" description="DRBM" evidence="16">
    <location>
        <begin position="159"/>
        <end position="228"/>
    </location>
</feature>
<evidence type="ECO:0000313" key="19">
    <source>
        <dbReference type="Proteomes" id="UP000886721"/>
    </source>
</evidence>